<keyword evidence="4" id="KW-0406">Ion transport</keyword>
<evidence type="ECO:0000256" key="3">
    <source>
        <dbReference type="ARBA" id="ARBA00023136"/>
    </source>
</evidence>
<evidence type="ECO:0000256" key="1">
    <source>
        <dbReference type="ARBA" id="ARBA00022692"/>
    </source>
</evidence>
<reference evidence="6" key="1">
    <citation type="submission" date="2016-11" db="UniProtKB">
        <authorList>
            <consortium name="WormBaseParasite"/>
        </authorList>
    </citation>
    <scope>IDENTIFICATION</scope>
</reference>
<evidence type="ECO:0000256" key="2">
    <source>
        <dbReference type="ARBA" id="ARBA00022989"/>
    </source>
</evidence>
<keyword evidence="4" id="KW-0187">Copper transport</keyword>
<dbReference type="PANTHER" id="PTHR12483:SF106">
    <property type="entry name" value="COPPER TRANSPORT PROTEIN"/>
    <property type="match status" value="1"/>
</dbReference>
<comment type="subcellular location">
    <subcellularLocation>
        <location evidence="4">Membrane</location>
        <topology evidence="4">Multi-pass membrane protein</topology>
    </subcellularLocation>
</comment>
<comment type="similarity">
    <text evidence="4">Belongs to the copper transporter (Ctr) (TC 1.A.56) family. SLC31A subfamily.</text>
</comment>
<feature type="transmembrane region" description="Helical" evidence="4">
    <location>
        <begin position="202"/>
        <end position="232"/>
    </location>
</feature>
<keyword evidence="4" id="KW-0813">Transport</keyword>
<protein>
    <recommendedName>
        <fullName evidence="4">Copper transport protein</fullName>
    </recommendedName>
</protein>
<dbReference type="PANTHER" id="PTHR12483">
    <property type="entry name" value="SOLUTE CARRIER FAMILY 31 COPPER TRANSPORTERS"/>
    <property type="match status" value="1"/>
</dbReference>
<proteinExistence type="inferred from homology"/>
<dbReference type="Pfam" id="PF04145">
    <property type="entry name" value="Ctr"/>
    <property type="match status" value="1"/>
</dbReference>
<organism evidence="5 6">
    <name type="scientific">Steinernema glaseri</name>
    <dbReference type="NCBI Taxonomy" id="37863"/>
    <lineage>
        <taxon>Eukaryota</taxon>
        <taxon>Metazoa</taxon>
        <taxon>Ecdysozoa</taxon>
        <taxon>Nematoda</taxon>
        <taxon>Chromadorea</taxon>
        <taxon>Rhabditida</taxon>
        <taxon>Tylenchina</taxon>
        <taxon>Panagrolaimomorpha</taxon>
        <taxon>Strongyloidoidea</taxon>
        <taxon>Steinernematidae</taxon>
        <taxon>Steinernema</taxon>
    </lineage>
</organism>
<keyword evidence="4" id="KW-0186">Copper</keyword>
<dbReference type="WBParaSite" id="L893_g11574.t1">
    <property type="protein sequence ID" value="L893_g11574.t1"/>
    <property type="gene ID" value="L893_g11574"/>
</dbReference>
<sequence>MTDSKKRDLLEGGNCTKNMRSNQDLFVIPDLANIFVFFHACSCFAGARLQPSTMMDGLKELLSTLSSTPTAASTTLPPCSPDLPVYMQCKTMLTQSIHFTEREIVIFKFWKTGSLAGMAVSVLIVFLLCLLHEAIKGLRLFLAKAHFDNIHETQVRQVQAGRTASFTSNDTLLFAPLLKAASSAFTVYRISQAALYGLQMTLAYALVLVIMTFNGALVIAVIVGEAVGYFVFIGSPSFEEGAGC</sequence>
<dbReference type="AlphaFoldDB" id="A0A1I7Y0S2"/>
<name>A0A1I7Y0S2_9BILA</name>
<keyword evidence="5" id="KW-1185">Reference proteome</keyword>
<keyword evidence="2 4" id="KW-1133">Transmembrane helix</keyword>
<evidence type="ECO:0000313" key="6">
    <source>
        <dbReference type="WBParaSite" id="L893_g11574.t1"/>
    </source>
</evidence>
<feature type="transmembrane region" description="Helical" evidence="4">
    <location>
        <begin position="115"/>
        <end position="135"/>
    </location>
</feature>
<dbReference type="InterPro" id="IPR007274">
    <property type="entry name" value="Cop_transporter"/>
</dbReference>
<dbReference type="Proteomes" id="UP000095287">
    <property type="component" value="Unplaced"/>
</dbReference>
<keyword evidence="3 4" id="KW-0472">Membrane</keyword>
<evidence type="ECO:0000313" key="5">
    <source>
        <dbReference type="Proteomes" id="UP000095287"/>
    </source>
</evidence>
<accession>A0A1I7Y0S2</accession>
<dbReference type="GO" id="GO:0016020">
    <property type="term" value="C:membrane"/>
    <property type="evidence" value="ECO:0007669"/>
    <property type="project" value="UniProtKB-SubCell"/>
</dbReference>
<feature type="transmembrane region" description="Helical" evidence="4">
    <location>
        <begin position="31"/>
        <end position="49"/>
    </location>
</feature>
<keyword evidence="1 4" id="KW-0812">Transmembrane</keyword>
<dbReference type="GO" id="GO:0005375">
    <property type="term" value="F:copper ion transmembrane transporter activity"/>
    <property type="evidence" value="ECO:0007669"/>
    <property type="project" value="UniProtKB-UniRule"/>
</dbReference>
<evidence type="ECO:0000256" key="4">
    <source>
        <dbReference type="RuleBase" id="RU367022"/>
    </source>
</evidence>